<protein>
    <recommendedName>
        <fullName evidence="3 5">GTP cyclohydrolase 1 type 2 homolog</fullName>
    </recommendedName>
</protein>
<dbReference type="SUPFAM" id="SSF102705">
    <property type="entry name" value="NIF3 (NGG1p interacting factor 3)-like"/>
    <property type="match status" value="1"/>
</dbReference>
<feature type="binding site" evidence="6">
    <location>
        <position position="103"/>
    </location>
    <ligand>
        <name>a divalent metal cation</name>
        <dbReference type="ChEBI" id="CHEBI:60240"/>
        <label>1</label>
    </ligand>
</feature>
<dbReference type="GO" id="GO:0005737">
    <property type="term" value="C:cytoplasm"/>
    <property type="evidence" value="ECO:0007669"/>
    <property type="project" value="TreeGrafter"/>
</dbReference>
<dbReference type="Pfam" id="PF01784">
    <property type="entry name" value="DUF34_NIF3"/>
    <property type="match status" value="1"/>
</dbReference>
<keyword evidence="4 5" id="KW-0479">Metal-binding</keyword>
<gene>
    <name evidence="7" type="ORF">GWK08_02925</name>
</gene>
<dbReference type="Gene3D" id="3.40.1390.30">
    <property type="entry name" value="NIF3 (NGG1p interacting factor 3)-like"/>
    <property type="match status" value="1"/>
</dbReference>
<evidence type="ECO:0000256" key="1">
    <source>
        <dbReference type="ARBA" id="ARBA00006964"/>
    </source>
</evidence>
<dbReference type="Gene3D" id="3.30.70.120">
    <property type="match status" value="1"/>
</dbReference>
<dbReference type="InterPro" id="IPR036069">
    <property type="entry name" value="DUF34/NIF3_sf"/>
</dbReference>
<evidence type="ECO:0000256" key="4">
    <source>
        <dbReference type="ARBA" id="ARBA00022723"/>
    </source>
</evidence>
<dbReference type="InterPro" id="IPR015867">
    <property type="entry name" value="N-reg_PII/ATP_PRibTrfase_C"/>
</dbReference>
<dbReference type="NCBIfam" id="TIGR00486">
    <property type="entry name" value="YbgI_SA1388"/>
    <property type="match status" value="1"/>
</dbReference>
<dbReference type="PIRSF" id="PIRSF037489">
    <property type="entry name" value="UCP037489_NIF3_YqfO"/>
    <property type="match status" value="1"/>
</dbReference>
<evidence type="ECO:0000256" key="3">
    <source>
        <dbReference type="ARBA" id="ARBA00022112"/>
    </source>
</evidence>
<evidence type="ECO:0000313" key="8">
    <source>
        <dbReference type="Proteomes" id="UP000468581"/>
    </source>
</evidence>
<dbReference type="EMBL" id="JAABOO010000001">
    <property type="protein sequence ID" value="NER12381.1"/>
    <property type="molecule type" value="Genomic_DNA"/>
</dbReference>
<dbReference type="FunFam" id="3.40.1390.30:FF:000001">
    <property type="entry name" value="GTP cyclohydrolase 1 type 2"/>
    <property type="match status" value="1"/>
</dbReference>
<evidence type="ECO:0000256" key="6">
    <source>
        <dbReference type="PIRSR" id="PIRSR602678-1"/>
    </source>
</evidence>
<dbReference type="AlphaFoldDB" id="A0A6P0UGH0"/>
<evidence type="ECO:0000313" key="7">
    <source>
        <dbReference type="EMBL" id="NER12381.1"/>
    </source>
</evidence>
<dbReference type="InterPro" id="IPR017221">
    <property type="entry name" value="DUF34/NIF3_bac"/>
</dbReference>
<sequence>MIVKDVIELIEEFSPLSYAEDFDNVGLLVGNSGTKVTNVLVSLDTLENVVDEAIKKDCNMIVSFHPIIFSGLKKITGRNYVERVVIKAIQNNIAIYAMHTALDNSFKGVNARICDELNLINRKILIPQKGTIKKLVTFVPEKDAETLRAALFEAGAGNIGNYDQCSFNVSGTGTFKGNEDSNPVVGSKGVTQYENEVRIGITFPKHSESRVLKALSDHHPYEEVAYEVTTLENTNQHIGMGMIGELSEAMNEKDFMKFLKEKMNAGGIRHSAFLGKDIKKVAVLGGSGAFAIENAKGAGADIFVTADVKYHQFFQAENRMIIADIGHFETEQFTKNLLVEYLKEKIHNFAIILSDSITNPIKYF</sequence>
<name>A0A6P0UGH0_9FLAO</name>
<dbReference type="Proteomes" id="UP000468581">
    <property type="component" value="Unassembled WGS sequence"/>
</dbReference>
<dbReference type="RefSeq" id="WP_163605406.1">
    <property type="nucleotide sequence ID" value="NZ_JAABOO010000001.1"/>
</dbReference>
<accession>A0A6P0UGH0</accession>
<comment type="caution">
    <text evidence="7">The sequence shown here is derived from an EMBL/GenBank/DDBJ whole genome shotgun (WGS) entry which is preliminary data.</text>
</comment>
<feature type="binding site" evidence="6">
    <location>
        <position position="331"/>
    </location>
    <ligand>
        <name>a divalent metal cation</name>
        <dbReference type="ChEBI" id="CHEBI:60240"/>
        <label>1</label>
    </ligand>
</feature>
<dbReference type="InterPro" id="IPR002678">
    <property type="entry name" value="DUF34/NIF3"/>
</dbReference>
<comment type="subunit">
    <text evidence="2">Homohexamer.</text>
</comment>
<evidence type="ECO:0000256" key="2">
    <source>
        <dbReference type="ARBA" id="ARBA00011643"/>
    </source>
</evidence>
<feature type="binding site" evidence="6">
    <location>
        <position position="327"/>
    </location>
    <ligand>
        <name>a divalent metal cation</name>
        <dbReference type="ChEBI" id="CHEBI:60240"/>
        <label>1</label>
    </ligand>
</feature>
<feature type="binding site" evidence="6">
    <location>
        <position position="65"/>
    </location>
    <ligand>
        <name>a divalent metal cation</name>
        <dbReference type="ChEBI" id="CHEBI:60240"/>
        <label>1</label>
    </ligand>
</feature>
<dbReference type="PANTHER" id="PTHR13799:SF14">
    <property type="entry name" value="GTP CYCLOHYDROLASE 1 TYPE 2 HOMOLOG"/>
    <property type="match status" value="1"/>
</dbReference>
<dbReference type="GO" id="GO:0046872">
    <property type="term" value="F:metal ion binding"/>
    <property type="evidence" value="ECO:0007669"/>
    <property type="project" value="UniProtKB-UniRule"/>
</dbReference>
<dbReference type="PANTHER" id="PTHR13799">
    <property type="entry name" value="NGG1 INTERACTING FACTOR 3"/>
    <property type="match status" value="1"/>
</dbReference>
<dbReference type="FunFam" id="3.30.70.120:FF:000006">
    <property type="entry name" value="GTP cyclohydrolase 1 type 2 homolog"/>
    <property type="match status" value="1"/>
</dbReference>
<evidence type="ECO:0000256" key="5">
    <source>
        <dbReference type="PIRNR" id="PIRNR037489"/>
    </source>
</evidence>
<proteinExistence type="inferred from homology"/>
<keyword evidence="8" id="KW-1185">Reference proteome</keyword>
<comment type="similarity">
    <text evidence="1 5">Belongs to the GTP cyclohydrolase I type 2/NIF3 family.</text>
</comment>
<organism evidence="7 8">
    <name type="scientific">Leptobacterium flavescens</name>
    <dbReference type="NCBI Taxonomy" id="472055"/>
    <lineage>
        <taxon>Bacteria</taxon>
        <taxon>Pseudomonadati</taxon>
        <taxon>Bacteroidota</taxon>
        <taxon>Flavobacteriia</taxon>
        <taxon>Flavobacteriales</taxon>
        <taxon>Flavobacteriaceae</taxon>
        <taxon>Leptobacterium</taxon>
    </lineage>
</organism>
<reference evidence="7 8" key="1">
    <citation type="submission" date="2020-01" db="EMBL/GenBank/DDBJ databases">
        <title>Leptobacterium flavescens.</title>
        <authorList>
            <person name="Wang G."/>
        </authorList>
    </citation>
    <scope>NUCLEOTIDE SEQUENCE [LARGE SCALE GENOMIC DNA]</scope>
    <source>
        <strain evidence="7 8">KCTC 22160</strain>
    </source>
</reference>